<dbReference type="PANTHER" id="PTHR10072:SF41">
    <property type="entry name" value="IRON-SULFUR CLUSTER ASSEMBLY 1 HOMOLOG, MITOCHONDRIAL"/>
    <property type="match status" value="1"/>
</dbReference>
<dbReference type="Gene3D" id="2.60.300.12">
    <property type="entry name" value="HesB-like domain"/>
    <property type="match status" value="1"/>
</dbReference>
<sequence length="120" mass="13250">MTVATYNPKTTLPVSFTDTAIKHLSNQVAKRQAKGIEFNVKESGCSGYKYLLELCFEIAEDAIDYQLGEKLTLFISPKVIPLINGTCVDYIQEGVNFRLDFNNPNATALCGCGESFSVEQ</sequence>
<dbReference type="RefSeq" id="WP_142893682.1">
    <property type="nucleotide sequence ID" value="NZ_ML660164.1"/>
</dbReference>
<proteinExistence type="inferred from homology"/>
<gene>
    <name evidence="3" type="ORF">FLL46_11565</name>
</gene>
<reference evidence="3 4" key="1">
    <citation type="submission" date="2019-07" db="EMBL/GenBank/DDBJ databases">
        <title>Draft genome for Aliikangiella sp. M105.</title>
        <authorList>
            <person name="Wang G."/>
        </authorList>
    </citation>
    <scope>NUCLEOTIDE SEQUENCE [LARGE SCALE GENOMIC DNA]</scope>
    <source>
        <strain evidence="3 4">M105</strain>
    </source>
</reference>
<name>A0A545UDG3_9GAMM</name>
<dbReference type="InterPro" id="IPR000361">
    <property type="entry name" value="ATAP_core_dom"/>
</dbReference>
<dbReference type="InterPro" id="IPR050322">
    <property type="entry name" value="Fe-S_cluster_asmbl/transfer"/>
</dbReference>
<dbReference type="NCBIfam" id="TIGR00049">
    <property type="entry name" value="iron-sulfur cluster assembly accessory protein"/>
    <property type="match status" value="1"/>
</dbReference>
<dbReference type="GO" id="GO:0016226">
    <property type="term" value="P:iron-sulfur cluster assembly"/>
    <property type="evidence" value="ECO:0007669"/>
    <property type="project" value="InterPro"/>
</dbReference>
<dbReference type="GO" id="GO:0051537">
    <property type="term" value="F:2 iron, 2 sulfur cluster binding"/>
    <property type="evidence" value="ECO:0007669"/>
    <property type="project" value="TreeGrafter"/>
</dbReference>
<comment type="similarity">
    <text evidence="1">Belongs to the HesB/IscA family.</text>
</comment>
<keyword evidence="4" id="KW-1185">Reference proteome</keyword>
<feature type="domain" description="Core" evidence="2">
    <location>
        <begin position="14"/>
        <end position="114"/>
    </location>
</feature>
<evidence type="ECO:0000259" key="2">
    <source>
        <dbReference type="Pfam" id="PF01521"/>
    </source>
</evidence>
<evidence type="ECO:0000313" key="3">
    <source>
        <dbReference type="EMBL" id="TQV87505.1"/>
    </source>
</evidence>
<evidence type="ECO:0000313" key="4">
    <source>
        <dbReference type="Proteomes" id="UP000315439"/>
    </source>
</evidence>
<dbReference type="OrthoDB" id="9801228at2"/>
<dbReference type="PANTHER" id="PTHR10072">
    <property type="entry name" value="IRON-SULFUR CLUSTER ASSEMBLY PROTEIN"/>
    <property type="match status" value="1"/>
</dbReference>
<dbReference type="Pfam" id="PF01521">
    <property type="entry name" value="Fe-S_biosyn"/>
    <property type="match status" value="1"/>
</dbReference>
<evidence type="ECO:0000256" key="1">
    <source>
        <dbReference type="ARBA" id="ARBA00006718"/>
    </source>
</evidence>
<dbReference type="SUPFAM" id="SSF89360">
    <property type="entry name" value="HesB-like domain"/>
    <property type="match status" value="1"/>
</dbReference>
<accession>A0A545UDG3</accession>
<dbReference type="GO" id="GO:0005829">
    <property type="term" value="C:cytosol"/>
    <property type="evidence" value="ECO:0007669"/>
    <property type="project" value="TreeGrafter"/>
</dbReference>
<dbReference type="InterPro" id="IPR035903">
    <property type="entry name" value="HesB-like_dom_sf"/>
</dbReference>
<dbReference type="AlphaFoldDB" id="A0A545UDG3"/>
<dbReference type="InterPro" id="IPR016092">
    <property type="entry name" value="ATAP"/>
</dbReference>
<comment type="caution">
    <text evidence="3">The sequence shown here is derived from an EMBL/GenBank/DDBJ whole genome shotgun (WGS) entry which is preliminary data.</text>
</comment>
<dbReference type="EMBL" id="VIKS01000007">
    <property type="protein sequence ID" value="TQV87505.1"/>
    <property type="molecule type" value="Genomic_DNA"/>
</dbReference>
<organism evidence="3 4">
    <name type="scientific">Aliikangiella coralliicola</name>
    <dbReference type="NCBI Taxonomy" id="2592383"/>
    <lineage>
        <taxon>Bacteria</taxon>
        <taxon>Pseudomonadati</taxon>
        <taxon>Pseudomonadota</taxon>
        <taxon>Gammaproteobacteria</taxon>
        <taxon>Oceanospirillales</taxon>
        <taxon>Pleioneaceae</taxon>
        <taxon>Aliikangiella</taxon>
    </lineage>
</organism>
<protein>
    <submittedName>
        <fullName evidence="3">Iron-sulfur cluster assembly accessory protein</fullName>
    </submittedName>
</protein>
<dbReference type="Proteomes" id="UP000315439">
    <property type="component" value="Unassembled WGS sequence"/>
</dbReference>